<keyword evidence="5" id="KW-1185">Reference proteome</keyword>
<evidence type="ECO:0000256" key="1">
    <source>
        <dbReference type="SAM" id="MobiDB-lite"/>
    </source>
</evidence>
<dbReference type="Pfam" id="PF13676">
    <property type="entry name" value="TIR_2"/>
    <property type="match status" value="1"/>
</dbReference>
<protein>
    <recommendedName>
        <fullName evidence="3">TIR domain-containing protein</fullName>
    </recommendedName>
</protein>
<dbReference type="SUPFAM" id="SSF52200">
    <property type="entry name" value="Toll/Interleukin receptor TIR domain"/>
    <property type="match status" value="1"/>
</dbReference>
<dbReference type="RefSeq" id="WP_067546282.1">
    <property type="nucleotide sequence ID" value="NZ_CP012836.1"/>
</dbReference>
<feature type="domain" description="TIR" evidence="3">
    <location>
        <begin position="2"/>
        <end position="150"/>
    </location>
</feature>
<evidence type="ECO:0000256" key="2">
    <source>
        <dbReference type="SAM" id="Phobius"/>
    </source>
</evidence>
<keyword evidence="2" id="KW-0472">Membrane</keyword>
<dbReference type="AlphaFoldDB" id="A0A142EN46"/>
<dbReference type="Proteomes" id="UP000073816">
    <property type="component" value="Chromosome"/>
</dbReference>
<gene>
    <name evidence="4" type="ORF">AO498_08985</name>
</gene>
<accession>A0A142EN46</accession>
<evidence type="ECO:0000313" key="5">
    <source>
        <dbReference type="Proteomes" id="UP000073816"/>
    </source>
</evidence>
<dbReference type="GO" id="GO:0007165">
    <property type="term" value="P:signal transduction"/>
    <property type="evidence" value="ECO:0007669"/>
    <property type="project" value="InterPro"/>
</dbReference>
<dbReference type="PROSITE" id="PS50104">
    <property type="entry name" value="TIR"/>
    <property type="match status" value="1"/>
</dbReference>
<dbReference type="PATRIC" id="fig|1727163.4.peg.1876"/>
<dbReference type="InterPro" id="IPR000157">
    <property type="entry name" value="TIR_dom"/>
</dbReference>
<feature type="transmembrane region" description="Helical" evidence="2">
    <location>
        <begin position="181"/>
        <end position="199"/>
    </location>
</feature>
<dbReference type="Gene3D" id="3.40.50.10140">
    <property type="entry name" value="Toll/interleukin-1 receptor homology (TIR) domain"/>
    <property type="match status" value="1"/>
</dbReference>
<organism evidence="4 5">
    <name type="scientific">Algoriphagus sanaruensis</name>
    <dbReference type="NCBI Taxonomy" id="1727163"/>
    <lineage>
        <taxon>Bacteria</taxon>
        <taxon>Pseudomonadati</taxon>
        <taxon>Bacteroidota</taxon>
        <taxon>Cytophagia</taxon>
        <taxon>Cytophagales</taxon>
        <taxon>Cyclobacteriaceae</taxon>
        <taxon>Algoriphagus</taxon>
    </lineage>
</organism>
<feature type="compositionally biased region" description="Acidic residues" evidence="1">
    <location>
        <begin position="212"/>
        <end position="230"/>
    </location>
</feature>
<sequence length="362" mass="40812">MTSGKIFISYRREDSSGESGRLKDKLEQVFGQENIFYDVETLEAGINFDQSISKALNESKILLAMIGPHWLKVTDEKGNPRIHNEGDWVKKEISLALSRNIRVIPILVNGAKMPEASELPEELQELSLKHAQELSSSRWNYDVGELVKVLEKIIPARITEKAKSPQPILPKPQPKSWWAKNYLWVLGGVIGLFILLALIPSQEEPYYDPYSLEEDSTATDQPEEPIEENPEISTNGNLGTNSSVDPRVTNPDGNEIYNSLTFEAQVPDFEGKWWLYENGIRSGFFQIEQNGAEFSFGYYLFNVPVGSGKGHFENGYLVSDSFLMNDSPGTYGFSFFTQDDGTNWIGQTFANQQVSEAYLVKN</sequence>
<dbReference type="InterPro" id="IPR035897">
    <property type="entry name" value="Toll_tir_struct_dom_sf"/>
</dbReference>
<reference evidence="4 5" key="2">
    <citation type="journal article" date="2016" name="Genome Announc.">
        <title>Complete Genome Sequence of Algoriphagus sp. Strain M8-2, Isolated from a Brackish Lake.</title>
        <authorList>
            <person name="Muraguchi Y."/>
            <person name="Kushimoto K."/>
            <person name="Ohtsubo Y."/>
            <person name="Suzuki T."/>
            <person name="Dohra H."/>
            <person name="Kimbara K."/>
            <person name="Shintani M."/>
        </authorList>
    </citation>
    <scope>NUCLEOTIDE SEQUENCE [LARGE SCALE GENOMIC DNA]</scope>
    <source>
        <strain evidence="4 5">M8-2</strain>
    </source>
</reference>
<evidence type="ECO:0000259" key="3">
    <source>
        <dbReference type="PROSITE" id="PS50104"/>
    </source>
</evidence>
<keyword evidence="2" id="KW-0812">Transmembrane</keyword>
<reference evidence="5" key="1">
    <citation type="submission" date="2015-09" db="EMBL/GenBank/DDBJ databases">
        <title>Complete sequence of Algoriphagus sp. M8-2.</title>
        <authorList>
            <person name="Shintani M."/>
        </authorList>
    </citation>
    <scope>NUCLEOTIDE SEQUENCE [LARGE SCALE GENOMIC DNA]</scope>
    <source>
        <strain evidence="5">M8-2</strain>
    </source>
</reference>
<proteinExistence type="predicted"/>
<dbReference type="KEGG" id="alm:AO498_08985"/>
<feature type="region of interest" description="Disordered" evidence="1">
    <location>
        <begin position="212"/>
        <end position="249"/>
    </location>
</feature>
<dbReference type="OrthoDB" id="574237at2"/>
<evidence type="ECO:0000313" key="4">
    <source>
        <dbReference type="EMBL" id="AMQ56551.1"/>
    </source>
</evidence>
<dbReference type="STRING" id="1727163.AO498_08985"/>
<dbReference type="EMBL" id="CP012836">
    <property type="protein sequence ID" value="AMQ56551.1"/>
    <property type="molecule type" value="Genomic_DNA"/>
</dbReference>
<name>A0A142EN46_9BACT</name>
<keyword evidence="2" id="KW-1133">Transmembrane helix</keyword>
<feature type="compositionally biased region" description="Polar residues" evidence="1">
    <location>
        <begin position="233"/>
        <end position="244"/>
    </location>
</feature>